<feature type="transmembrane region" description="Helical" evidence="1">
    <location>
        <begin position="429"/>
        <end position="452"/>
    </location>
</feature>
<comment type="caution">
    <text evidence="3">The sequence shown here is derived from an EMBL/GenBank/DDBJ whole genome shotgun (WGS) entry which is preliminary data.</text>
</comment>
<feature type="signal peptide" evidence="2">
    <location>
        <begin position="1"/>
        <end position="18"/>
    </location>
</feature>
<dbReference type="PANTHER" id="PTHR11567:SF142">
    <property type="entry name" value="PHOSPHOGLYCERATE MUTASE-LIKE PROTEIN"/>
    <property type="match status" value="1"/>
</dbReference>
<dbReference type="Gene3D" id="3.40.50.1240">
    <property type="entry name" value="Phosphoglycerate mutase-like"/>
    <property type="match status" value="1"/>
</dbReference>
<keyword evidence="1" id="KW-0472">Membrane</keyword>
<keyword evidence="4" id="KW-1185">Reference proteome</keyword>
<reference evidence="3" key="1">
    <citation type="submission" date="2021-06" db="EMBL/GenBank/DDBJ databases">
        <title>Comparative genomics, transcriptomics and evolutionary studies reveal genomic signatures of adaptation to plant cell wall in hemibiotrophic fungi.</title>
        <authorList>
            <consortium name="DOE Joint Genome Institute"/>
            <person name="Baroncelli R."/>
            <person name="Diaz J.F."/>
            <person name="Benocci T."/>
            <person name="Peng M."/>
            <person name="Battaglia E."/>
            <person name="Haridas S."/>
            <person name="Andreopoulos W."/>
            <person name="Labutti K."/>
            <person name="Pangilinan J."/>
            <person name="Floch G.L."/>
            <person name="Makela M.R."/>
            <person name="Henrissat B."/>
            <person name="Grigoriev I.V."/>
            <person name="Crouch J.A."/>
            <person name="De Vries R.P."/>
            <person name="Sukno S.A."/>
            <person name="Thon M.R."/>
        </authorList>
    </citation>
    <scope>NUCLEOTIDE SEQUENCE</scope>
    <source>
        <strain evidence="3">CBS 125086</strain>
    </source>
</reference>
<dbReference type="AlphaFoldDB" id="A0AAD8Q8H3"/>
<dbReference type="InterPro" id="IPR050645">
    <property type="entry name" value="Histidine_acid_phosphatase"/>
</dbReference>
<dbReference type="RefSeq" id="XP_060418728.1">
    <property type="nucleotide sequence ID" value="XM_060553795.1"/>
</dbReference>
<keyword evidence="1" id="KW-0812">Transmembrane</keyword>
<proteinExistence type="predicted"/>
<evidence type="ECO:0000313" key="4">
    <source>
        <dbReference type="Proteomes" id="UP001230504"/>
    </source>
</evidence>
<dbReference type="InterPro" id="IPR029033">
    <property type="entry name" value="His_PPase_superfam"/>
</dbReference>
<dbReference type="GO" id="GO:0016791">
    <property type="term" value="F:phosphatase activity"/>
    <property type="evidence" value="ECO:0007669"/>
    <property type="project" value="TreeGrafter"/>
</dbReference>
<accession>A0AAD8Q8H3</accession>
<evidence type="ECO:0000256" key="2">
    <source>
        <dbReference type="SAM" id="SignalP"/>
    </source>
</evidence>
<keyword evidence="2" id="KW-0732">Signal</keyword>
<name>A0AAD8Q8H3_9PEZI</name>
<evidence type="ECO:0000256" key="1">
    <source>
        <dbReference type="SAM" id="Phobius"/>
    </source>
</evidence>
<dbReference type="GeneID" id="85438035"/>
<dbReference type="Proteomes" id="UP001230504">
    <property type="component" value="Unassembled WGS sequence"/>
</dbReference>
<dbReference type="PANTHER" id="PTHR11567">
    <property type="entry name" value="ACID PHOSPHATASE-RELATED"/>
    <property type="match status" value="1"/>
</dbReference>
<feature type="chain" id="PRO_5042283990" evidence="2">
    <location>
        <begin position="19"/>
        <end position="478"/>
    </location>
</feature>
<sequence length="478" mass="49760">MELKLLLALGLPIMPAAAETVLGVYVFHRHGDRTAKKTPPVRFTDLGAYEVYTSGLHYGERYVRDNATAQISSISADDVRPEQLAVTSPSDVVLQSSAYAFLQGFYPPSGTADALANGSRVEAPLGGYQYVPVNSVATGAAATSANAESSEWLQGGSGCGKAVVSSNNYFSSPEYAALEAESRAFYRGLLPVINGTFDDEAASFANAYTIFDLVNVAIIHNESIPAADLLTDAAVRTLTDYANIHEWNLAFNESDPIRAIAGKVLAGQVLQGLNATLHGGAVKANVQFGAYGVFSSFFGLAQMHRVSEDFKAIVDYASSMVFELVTNATSASPAADEISVRFRFANGSAGASPLTAYPLFGRAEIVLPWATFVDEMRQFAVEDTKSWCTACGNSTGTCAAALGLDGSADSNGSSSGAGGGGISAPVAGVIGALVTLVVILGVQGLIMLVGGLRMVKKPNVAKDVPAASAAEEVAGRKH</sequence>
<dbReference type="SUPFAM" id="SSF53254">
    <property type="entry name" value="Phosphoglycerate mutase-like"/>
    <property type="match status" value="1"/>
</dbReference>
<evidence type="ECO:0000313" key="3">
    <source>
        <dbReference type="EMBL" id="KAK1597983.1"/>
    </source>
</evidence>
<protein>
    <submittedName>
        <fullName evidence="3">Histidine acid phosphatase</fullName>
    </submittedName>
</protein>
<organism evidence="3 4">
    <name type="scientific">Colletotrichum navitas</name>
    <dbReference type="NCBI Taxonomy" id="681940"/>
    <lineage>
        <taxon>Eukaryota</taxon>
        <taxon>Fungi</taxon>
        <taxon>Dikarya</taxon>
        <taxon>Ascomycota</taxon>
        <taxon>Pezizomycotina</taxon>
        <taxon>Sordariomycetes</taxon>
        <taxon>Hypocreomycetidae</taxon>
        <taxon>Glomerellales</taxon>
        <taxon>Glomerellaceae</taxon>
        <taxon>Colletotrichum</taxon>
        <taxon>Colletotrichum graminicola species complex</taxon>
    </lineage>
</organism>
<gene>
    <name evidence="3" type="ORF">LY79DRAFT_507144</name>
</gene>
<keyword evidence="1" id="KW-1133">Transmembrane helix</keyword>
<dbReference type="EMBL" id="JAHLJV010000006">
    <property type="protein sequence ID" value="KAK1597983.1"/>
    <property type="molecule type" value="Genomic_DNA"/>
</dbReference>